<evidence type="ECO:0000256" key="1">
    <source>
        <dbReference type="ARBA" id="ARBA00010702"/>
    </source>
</evidence>
<feature type="binding site" evidence="3">
    <location>
        <position position="61"/>
    </location>
    <ligand>
        <name>Mg(2+)</name>
        <dbReference type="ChEBI" id="CHEBI:18420"/>
        <label>1</label>
    </ligand>
</feature>
<feature type="binding site" evidence="3">
    <location>
        <position position="60"/>
    </location>
    <ligand>
        <name>Mg(2+)</name>
        <dbReference type="ChEBI" id="CHEBI:18420"/>
        <label>1</label>
    </ligand>
</feature>
<feature type="binding site" evidence="3">
    <location>
        <position position="59"/>
    </location>
    <ligand>
        <name>Mg(2+)</name>
        <dbReference type="ChEBI" id="CHEBI:18420"/>
        <label>1</label>
    </ligand>
</feature>
<evidence type="ECO:0000313" key="4">
    <source>
        <dbReference type="EMBL" id="HIY73005.1"/>
    </source>
</evidence>
<protein>
    <submittedName>
        <fullName evidence="4">ADP-ribosylglycohydrolase family protein</fullName>
    </submittedName>
</protein>
<gene>
    <name evidence="4" type="ORF">H9826_03360</name>
</gene>
<dbReference type="Pfam" id="PF03747">
    <property type="entry name" value="ADP_ribosyl_GH"/>
    <property type="match status" value="1"/>
</dbReference>
<dbReference type="PANTHER" id="PTHR16222:SF24">
    <property type="entry name" value="ADP-RIBOSYLHYDROLASE ARH3"/>
    <property type="match status" value="1"/>
</dbReference>
<dbReference type="InterPro" id="IPR050792">
    <property type="entry name" value="ADP-ribosylglycohydrolase"/>
</dbReference>
<accession>A0A9D2CEB6</accession>
<feature type="binding site" evidence="3">
    <location>
        <position position="275"/>
    </location>
    <ligand>
        <name>Mg(2+)</name>
        <dbReference type="ChEBI" id="CHEBI:18420"/>
        <label>1</label>
    </ligand>
</feature>
<name>A0A9D2CEB6_9FIRM</name>
<dbReference type="GO" id="GO:0016787">
    <property type="term" value="F:hydrolase activity"/>
    <property type="evidence" value="ECO:0007669"/>
    <property type="project" value="UniProtKB-KW"/>
</dbReference>
<sequence length="328" mass="35648">MPEAQNRFSQFVEGAILGLTVGDALGVPAEFMTRSALRRDPVCGMRSGGAHGQRAGTWSDDTSMTLCTMDSIIEAGIDYHDQMRRFADWLWNGSNTAHGQVFDVGGTTKHAIFQFVKGVPPLECGERGENTCGNGSLMRIVPTSLYIVGRYGNTALDARAAALIHSASICTHAHPRCQMACGIYSSVIFQLCTGEELHTAVKNGVSSALAYYRKAAEFSGVYPEFTSLTDIMSWKESQVYSTGYVLHTLQAALWCLLTTSDYAACVLKAVNLGEDTDTTAEVAGGLAGLWYGAEAIPREWAETTAKYEEIRTLSRRFAHACLNHTQSE</sequence>
<dbReference type="Proteomes" id="UP000886824">
    <property type="component" value="Unassembled WGS sequence"/>
</dbReference>
<feature type="binding site" evidence="3">
    <location>
        <position position="278"/>
    </location>
    <ligand>
        <name>Mg(2+)</name>
        <dbReference type="ChEBI" id="CHEBI:18420"/>
        <label>1</label>
    </ligand>
</feature>
<keyword evidence="3" id="KW-0460">Magnesium</keyword>
<dbReference type="AlphaFoldDB" id="A0A9D2CEB6"/>
<evidence type="ECO:0000313" key="5">
    <source>
        <dbReference type="Proteomes" id="UP000886824"/>
    </source>
</evidence>
<reference evidence="4" key="2">
    <citation type="submission" date="2021-04" db="EMBL/GenBank/DDBJ databases">
        <authorList>
            <person name="Gilroy R."/>
        </authorList>
    </citation>
    <scope>NUCLEOTIDE SEQUENCE</scope>
    <source>
        <strain evidence="4">CHK33-7979</strain>
    </source>
</reference>
<dbReference type="InterPro" id="IPR005502">
    <property type="entry name" value="Ribosyl_crysJ1"/>
</dbReference>
<dbReference type="InterPro" id="IPR036705">
    <property type="entry name" value="Ribosyl_crysJ1_sf"/>
</dbReference>
<evidence type="ECO:0000256" key="2">
    <source>
        <dbReference type="ARBA" id="ARBA00022801"/>
    </source>
</evidence>
<organism evidence="4 5">
    <name type="scientific">Candidatus Intestinimonas merdavium</name>
    <dbReference type="NCBI Taxonomy" id="2838622"/>
    <lineage>
        <taxon>Bacteria</taxon>
        <taxon>Bacillati</taxon>
        <taxon>Bacillota</taxon>
        <taxon>Clostridia</taxon>
        <taxon>Eubacteriales</taxon>
        <taxon>Intestinimonas</taxon>
    </lineage>
</organism>
<evidence type="ECO:0000256" key="3">
    <source>
        <dbReference type="PIRSR" id="PIRSR605502-1"/>
    </source>
</evidence>
<dbReference type="PANTHER" id="PTHR16222">
    <property type="entry name" value="ADP-RIBOSYLGLYCOHYDROLASE"/>
    <property type="match status" value="1"/>
</dbReference>
<dbReference type="GO" id="GO:0046872">
    <property type="term" value="F:metal ion binding"/>
    <property type="evidence" value="ECO:0007669"/>
    <property type="project" value="UniProtKB-KW"/>
</dbReference>
<keyword evidence="3" id="KW-0479">Metal-binding</keyword>
<feature type="binding site" evidence="3">
    <location>
        <position position="277"/>
    </location>
    <ligand>
        <name>Mg(2+)</name>
        <dbReference type="ChEBI" id="CHEBI:18420"/>
        <label>1</label>
    </ligand>
</feature>
<comment type="cofactor">
    <cofactor evidence="3">
        <name>Mg(2+)</name>
        <dbReference type="ChEBI" id="CHEBI:18420"/>
    </cofactor>
    <text evidence="3">Binds 2 magnesium ions per subunit.</text>
</comment>
<comment type="similarity">
    <text evidence="1">Belongs to the ADP-ribosylglycohydrolase family.</text>
</comment>
<keyword evidence="2" id="KW-0378">Hydrolase</keyword>
<reference evidence="4" key="1">
    <citation type="journal article" date="2021" name="PeerJ">
        <title>Extensive microbial diversity within the chicken gut microbiome revealed by metagenomics and culture.</title>
        <authorList>
            <person name="Gilroy R."/>
            <person name="Ravi A."/>
            <person name="Getino M."/>
            <person name="Pursley I."/>
            <person name="Horton D.L."/>
            <person name="Alikhan N.F."/>
            <person name="Baker D."/>
            <person name="Gharbi K."/>
            <person name="Hall N."/>
            <person name="Watson M."/>
            <person name="Adriaenssens E.M."/>
            <person name="Foster-Nyarko E."/>
            <person name="Jarju S."/>
            <person name="Secka A."/>
            <person name="Antonio M."/>
            <person name="Oren A."/>
            <person name="Chaudhuri R.R."/>
            <person name="La Ragione R."/>
            <person name="Hildebrand F."/>
            <person name="Pallen M.J."/>
        </authorList>
    </citation>
    <scope>NUCLEOTIDE SEQUENCE</scope>
    <source>
        <strain evidence="4">CHK33-7979</strain>
    </source>
</reference>
<dbReference type="Gene3D" id="1.10.4080.10">
    <property type="entry name" value="ADP-ribosylation/Crystallin J1"/>
    <property type="match status" value="1"/>
</dbReference>
<proteinExistence type="inferred from homology"/>
<dbReference type="SUPFAM" id="SSF101478">
    <property type="entry name" value="ADP-ribosylglycohydrolase"/>
    <property type="match status" value="1"/>
</dbReference>
<dbReference type="EMBL" id="DXCX01000033">
    <property type="protein sequence ID" value="HIY73005.1"/>
    <property type="molecule type" value="Genomic_DNA"/>
</dbReference>
<comment type="caution">
    <text evidence="4">The sequence shown here is derived from an EMBL/GenBank/DDBJ whole genome shotgun (WGS) entry which is preliminary data.</text>
</comment>